<dbReference type="STRING" id="1386089.N865_06455"/>
<feature type="transmembrane region" description="Helical" evidence="1">
    <location>
        <begin position="6"/>
        <end position="29"/>
    </location>
</feature>
<proteinExistence type="predicted"/>
<sequence>MTTLVRVVLGTLLIAHGLVHLLFVVPAAADPAYPFALERSWLLPEAARRPVAGVLMGAVVLAFVASALALWGVPGLAGGWSPITIVAGGLSIGLLVAFWDIRLWIGVAISVALIVLAVLRPAWLDPVLP</sequence>
<keyword evidence="1" id="KW-0472">Membrane</keyword>
<accession>W9G857</accession>
<evidence type="ECO:0008006" key="4">
    <source>
        <dbReference type="Google" id="ProtNLM"/>
    </source>
</evidence>
<gene>
    <name evidence="2" type="ORF">N865_06455</name>
</gene>
<dbReference type="Proteomes" id="UP000019489">
    <property type="component" value="Unassembled WGS sequence"/>
</dbReference>
<dbReference type="OrthoDB" id="5197936at2"/>
<feature type="transmembrane region" description="Helical" evidence="1">
    <location>
        <begin position="79"/>
        <end position="98"/>
    </location>
</feature>
<keyword evidence="1" id="KW-0812">Transmembrane</keyword>
<reference evidence="2 3" key="1">
    <citation type="submission" date="2013-08" db="EMBL/GenBank/DDBJ databases">
        <title>Intrasporangium oryzae NRRL B-24470.</title>
        <authorList>
            <person name="Liu H."/>
            <person name="Wang G."/>
        </authorList>
    </citation>
    <scope>NUCLEOTIDE SEQUENCE [LARGE SCALE GENOMIC DNA]</scope>
    <source>
        <strain evidence="2 3">NRRL B-24470</strain>
    </source>
</reference>
<feature type="transmembrane region" description="Helical" evidence="1">
    <location>
        <begin position="103"/>
        <end position="123"/>
    </location>
</feature>
<dbReference type="RefSeq" id="WP_034803437.1">
    <property type="nucleotide sequence ID" value="NZ_AWSA01000012.1"/>
</dbReference>
<protein>
    <recommendedName>
        <fullName evidence="4">ABC transporter permease</fullName>
    </recommendedName>
</protein>
<feature type="transmembrane region" description="Helical" evidence="1">
    <location>
        <begin position="50"/>
        <end position="73"/>
    </location>
</feature>
<name>W9G857_9MICO</name>
<evidence type="ECO:0000313" key="3">
    <source>
        <dbReference type="Proteomes" id="UP000019489"/>
    </source>
</evidence>
<organism evidence="2 3">
    <name type="scientific">Intrasporangium oryzae NRRL B-24470</name>
    <dbReference type="NCBI Taxonomy" id="1386089"/>
    <lineage>
        <taxon>Bacteria</taxon>
        <taxon>Bacillati</taxon>
        <taxon>Actinomycetota</taxon>
        <taxon>Actinomycetes</taxon>
        <taxon>Micrococcales</taxon>
        <taxon>Intrasporangiaceae</taxon>
        <taxon>Intrasporangium</taxon>
    </lineage>
</organism>
<keyword evidence="1" id="KW-1133">Transmembrane helix</keyword>
<comment type="caution">
    <text evidence="2">The sequence shown here is derived from an EMBL/GenBank/DDBJ whole genome shotgun (WGS) entry which is preliminary data.</text>
</comment>
<evidence type="ECO:0000313" key="2">
    <source>
        <dbReference type="EMBL" id="EWT02230.1"/>
    </source>
</evidence>
<dbReference type="EMBL" id="AWSA01000012">
    <property type="protein sequence ID" value="EWT02230.1"/>
    <property type="molecule type" value="Genomic_DNA"/>
</dbReference>
<evidence type="ECO:0000256" key="1">
    <source>
        <dbReference type="SAM" id="Phobius"/>
    </source>
</evidence>
<dbReference type="AlphaFoldDB" id="W9G857"/>
<keyword evidence="3" id="KW-1185">Reference proteome</keyword>